<gene>
    <name evidence="12" type="ORF">RF11_03233</name>
</gene>
<evidence type="ECO:0000256" key="6">
    <source>
        <dbReference type="ARBA" id="ARBA00022792"/>
    </source>
</evidence>
<keyword evidence="6" id="KW-0999">Mitochondrion inner membrane</keyword>
<protein>
    <recommendedName>
        <fullName evidence="3">Cytochrome b-c1 complex subunit 7</fullName>
    </recommendedName>
    <alternativeName>
        <fullName evidence="10">Complex III subunit VII</fullName>
    </alternativeName>
    <alternativeName>
        <fullName evidence="11">Ubiquinol-cytochrome c reductase complex 14 kDa protein</fullName>
    </alternativeName>
</protein>
<comment type="caution">
    <text evidence="12">The sequence shown here is derived from an EMBL/GenBank/DDBJ whole genome shotgun (WGS) entry which is preliminary data.</text>
</comment>
<dbReference type="InterPro" id="IPR036544">
    <property type="entry name" value="QCR7_sf"/>
</dbReference>
<evidence type="ECO:0000256" key="1">
    <source>
        <dbReference type="ARBA" id="ARBA00004443"/>
    </source>
</evidence>
<keyword evidence="13" id="KW-1185">Reference proteome</keyword>
<proteinExistence type="inferred from homology"/>
<keyword evidence="8" id="KW-0496">Mitochondrion</keyword>
<dbReference type="InterPro" id="IPR003197">
    <property type="entry name" value="QCR7"/>
</dbReference>
<dbReference type="SUPFAM" id="SSF81524">
    <property type="entry name" value="14 kDa protein of cytochrome bc1 complex (Ubiquinol-cytochrome c reductase)"/>
    <property type="match status" value="1"/>
</dbReference>
<evidence type="ECO:0000256" key="8">
    <source>
        <dbReference type="ARBA" id="ARBA00023128"/>
    </source>
</evidence>
<evidence type="ECO:0000256" key="11">
    <source>
        <dbReference type="ARBA" id="ARBA00032927"/>
    </source>
</evidence>
<dbReference type="Proteomes" id="UP000031668">
    <property type="component" value="Unassembled WGS sequence"/>
</dbReference>
<accession>A0A0C2J518</accession>
<evidence type="ECO:0000313" key="12">
    <source>
        <dbReference type="EMBL" id="KII64178.1"/>
    </source>
</evidence>
<keyword evidence="9" id="KW-0472">Membrane</keyword>
<dbReference type="GO" id="GO:0045275">
    <property type="term" value="C:respiratory chain complex III"/>
    <property type="evidence" value="ECO:0007669"/>
    <property type="project" value="InterPro"/>
</dbReference>
<dbReference type="GO" id="GO:0006122">
    <property type="term" value="P:mitochondrial electron transport, ubiquinol to cytochrome c"/>
    <property type="evidence" value="ECO:0007669"/>
    <property type="project" value="InterPro"/>
</dbReference>
<comment type="similarity">
    <text evidence="2">Belongs to the UQCRB/QCR7 family.</text>
</comment>
<dbReference type="Gene3D" id="1.10.1090.10">
    <property type="entry name" value="Cytochrome b-c1 complex subunit 7"/>
    <property type="match status" value="1"/>
</dbReference>
<evidence type="ECO:0000256" key="5">
    <source>
        <dbReference type="ARBA" id="ARBA00022660"/>
    </source>
</evidence>
<dbReference type="AlphaFoldDB" id="A0A0C2J518"/>
<comment type="subcellular location">
    <subcellularLocation>
        <location evidence="1">Mitochondrion inner membrane</location>
        <topology evidence="1">Peripheral membrane protein</topology>
        <orientation evidence="1">Matrix side</orientation>
    </subcellularLocation>
</comment>
<evidence type="ECO:0000256" key="2">
    <source>
        <dbReference type="ARBA" id="ARBA00008554"/>
    </source>
</evidence>
<evidence type="ECO:0000256" key="3">
    <source>
        <dbReference type="ARBA" id="ARBA00016323"/>
    </source>
</evidence>
<dbReference type="OrthoDB" id="425749at2759"/>
<organism evidence="12 13">
    <name type="scientific">Thelohanellus kitauei</name>
    <name type="common">Myxosporean</name>
    <dbReference type="NCBI Taxonomy" id="669202"/>
    <lineage>
        <taxon>Eukaryota</taxon>
        <taxon>Metazoa</taxon>
        <taxon>Cnidaria</taxon>
        <taxon>Myxozoa</taxon>
        <taxon>Myxosporea</taxon>
        <taxon>Bivalvulida</taxon>
        <taxon>Platysporina</taxon>
        <taxon>Myxobolidae</taxon>
        <taxon>Thelohanellus</taxon>
    </lineage>
</organism>
<evidence type="ECO:0000256" key="9">
    <source>
        <dbReference type="ARBA" id="ARBA00023136"/>
    </source>
</evidence>
<evidence type="ECO:0000313" key="13">
    <source>
        <dbReference type="Proteomes" id="UP000031668"/>
    </source>
</evidence>
<dbReference type="EMBL" id="JWZT01004411">
    <property type="protein sequence ID" value="KII64178.1"/>
    <property type="molecule type" value="Genomic_DNA"/>
</dbReference>
<reference evidence="12 13" key="1">
    <citation type="journal article" date="2014" name="Genome Biol. Evol.">
        <title>The genome of the myxosporean Thelohanellus kitauei shows adaptations to nutrient acquisition within its fish host.</title>
        <authorList>
            <person name="Yang Y."/>
            <person name="Xiong J."/>
            <person name="Zhou Z."/>
            <person name="Huo F."/>
            <person name="Miao W."/>
            <person name="Ran C."/>
            <person name="Liu Y."/>
            <person name="Zhang J."/>
            <person name="Feng J."/>
            <person name="Wang M."/>
            <person name="Wang M."/>
            <person name="Wang L."/>
            <person name="Yao B."/>
        </authorList>
    </citation>
    <scope>NUCLEOTIDE SEQUENCE [LARGE SCALE GENOMIC DNA]</scope>
    <source>
        <strain evidence="12">Wuqing</strain>
    </source>
</reference>
<evidence type="ECO:0000256" key="4">
    <source>
        <dbReference type="ARBA" id="ARBA00022448"/>
    </source>
</evidence>
<keyword evidence="5" id="KW-0679">Respiratory chain</keyword>
<keyword evidence="7" id="KW-0249">Electron transport</keyword>
<sequence length="116" mass="13982">MRSLSELRAVYSRILYGFLMKYNPYQMPRFYQYGLTAEDIIGVRNTPWCFEGYKRLPPEQVDEFNKRAIIASHHMIFDEPLPVDQWVKPEEEKTVLIDNTLVVMRETIEKMYWDKI</sequence>
<dbReference type="Pfam" id="PF02271">
    <property type="entry name" value="UCR_14kD"/>
    <property type="match status" value="1"/>
</dbReference>
<evidence type="ECO:0000256" key="10">
    <source>
        <dbReference type="ARBA" id="ARBA00031021"/>
    </source>
</evidence>
<keyword evidence="4" id="KW-0813">Transport</keyword>
<dbReference type="GO" id="GO:0005743">
    <property type="term" value="C:mitochondrial inner membrane"/>
    <property type="evidence" value="ECO:0007669"/>
    <property type="project" value="UniProtKB-SubCell"/>
</dbReference>
<name>A0A0C2J518_THEKT</name>
<evidence type="ECO:0000256" key="7">
    <source>
        <dbReference type="ARBA" id="ARBA00022982"/>
    </source>
</evidence>